<evidence type="ECO:0000256" key="4">
    <source>
        <dbReference type="ARBA" id="ARBA00022692"/>
    </source>
</evidence>
<dbReference type="AlphaFoldDB" id="A0A2A8D9F6"/>
<dbReference type="Pfam" id="PF00664">
    <property type="entry name" value="ABC_membrane"/>
    <property type="match status" value="1"/>
</dbReference>
<accession>A0A2A8D9F6</accession>
<gene>
    <name evidence="14" type="ORF">CRM92_05255</name>
</gene>
<dbReference type="PANTHER" id="PTHR43394:SF1">
    <property type="entry name" value="ATP-BINDING CASSETTE SUB-FAMILY B MEMBER 10, MITOCHONDRIAL"/>
    <property type="match status" value="1"/>
</dbReference>
<feature type="transmembrane region" description="Helical" evidence="11">
    <location>
        <begin position="164"/>
        <end position="181"/>
    </location>
</feature>
<dbReference type="GO" id="GO:0015421">
    <property type="term" value="F:ABC-type oligopeptide transporter activity"/>
    <property type="evidence" value="ECO:0007669"/>
    <property type="project" value="TreeGrafter"/>
</dbReference>
<dbReference type="PROSITE" id="PS50893">
    <property type="entry name" value="ABC_TRANSPORTER_2"/>
    <property type="match status" value="1"/>
</dbReference>
<evidence type="ECO:0000256" key="1">
    <source>
        <dbReference type="ARBA" id="ARBA00004651"/>
    </source>
</evidence>
<keyword evidence="2" id="KW-0813">Transport</keyword>
<dbReference type="InterPro" id="IPR003439">
    <property type="entry name" value="ABC_transporter-like_ATP-bd"/>
</dbReference>
<keyword evidence="6 14" id="KW-0067">ATP-binding</keyword>
<feature type="domain" description="ABC transporter" evidence="12">
    <location>
        <begin position="377"/>
        <end position="611"/>
    </location>
</feature>
<dbReference type="Gene3D" id="3.40.50.300">
    <property type="entry name" value="P-loop containing nucleotide triphosphate hydrolases"/>
    <property type="match status" value="1"/>
</dbReference>
<feature type="compositionally biased region" description="Basic and acidic residues" evidence="10">
    <location>
        <begin position="9"/>
        <end position="21"/>
    </location>
</feature>
<evidence type="ECO:0000313" key="14">
    <source>
        <dbReference type="EMBL" id="PEN17407.1"/>
    </source>
</evidence>
<dbReference type="SUPFAM" id="SSF52540">
    <property type="entry name" value="P-loop containing nucleoside triphosphate hydrolases"/>
    <property type="match status" value="1"/>
</dbReference>
<keyword evidence="8 11" id="KW-0472">Membrane</keyword>
<feature type="transmembrane region" description="Helical" evidence="11">
    <location>
        <begin position="290"/>
        <end position="309"/>
    </location>
</feature>
<evidence type="ECO:0000256" key="5">
    <source>
        <dbReference type="ARBA" id="ARBA00022741"/>
    </source>
</evidence>
<keyword evidence="4 11" id="KW-0812">Transmembrane</keyword>
<dbReference type="PANTHER" id="PTHR43394">
    <property type="entry name" value="ATP-DEPENDENT PERMEASE MDL1, MITOCHONDRIAL"/>
    <property type="match status" value="1"/>
</dbReference>
<feature type="transmembrane region" description="Helical" evidence="11">
    <location>
        <begin position="187"/>
        <end position="204"/>
    </location>
</feature>
<dbReference type="InterPro" id="IPR027417">
    <property type="entry name" value="P-loop_NTPase"/>
</dbReference>
<proteinExistence type="inferred from homology"/>
<feature type="transmembrane region" description="Helical" evidence="11">
    <location>
        <begin position="263"/>
        <end position="284"/>
    </location>
</feature>
<evidence type="ECO:0000256" key="8">
    <source>
        <dbReference type="ARBA" id="ARBA00023136"/>
    </source>
</evidence>
<dbReference type="CDD" id="cd18546">
    <property type="entry name" value="ABC_6TM_Rv0194_D2_like"/>
    <property type="match status" value="1"/>
</dbReference>
<organism evidence="14 15">
    <name type="scientific">Rothia dentocariosa</name>
    <dbReference type="NCBI Taxonomy" id="2047"/>
    <lineage>
        <taxon>Bacteria</taxon>
        <taxon>Bacillati</taxon>
        <taxon>Actinomycetota</taxon>
        <taxon>Actinomycetes</taxon>
        <taxon>Micrococcales</taxon>
        <taxon>Micrococcaceae</taxon>
        <taxon>Rothia</taxon>
    </lineage>
</organism>
<dbReference type="SMART" id="SM00382">
    <property type="entry name" value="AAA"/>
    <property type="match status" value="1"/>
</dbReference>
<dbReference type="RefSeq" id="WP_070660080.1">
    <property type="nucleotide sequence ID" value="NZ_JAOVAQ010000004.1"/>
</dbReference>
<dbReference type="Pfam" id="PF00005">
    <property type="entry name" value="ABC_tran"/>
    <property type="match status" value="1"/>
</dbReference>
<evidence type="ECO:0000256" key="10">
    <source>
        <dbReference type="SAM" id="MobiDB-lite"/>
    </source>
</evidence>
<dbReference type="SUPFAM" id="SSF90123">
    <property type="entry name" value="ABC transporter transmembrane region"/>
    <property type="match status" value="1"/>
</dbReference>
<name>A0A2A8D9F6_9MICC</name>
<dbReference type="PROSITE" id="PS50929">
    <property type="entry name" value="ABC_TM1F"/>
    <property type="match status" value="1"/>
</dbReference>
<keyword evidence="15" id="KW-1185">Reference proteome</keyword>
<evidence type="ECO:0000256" key="3">
    <source>
        <dbReference type="ARBA" id="ARBA00022475"/>
    </source>
</evidence>
<dbReference type="Gene3D" id="1.20.1560.10">
    <property type="entry name" value="ABC transporter type 1, transmembrane domain"/>
    <property type="match status" value="1"/>
</dbReference>
<feature type="transmembrane region" description="Helical" evidence="11">
    <location>
        <begin position="40"/>
        <end position="62"/>
    </location>
</feature>
<evidence type="ECO:0000259" key="13">
    <source>
        <dbReference type="PROSITE" id="PS50929"/>
    </source>
</evidence>
<protein>
    <submittedName>
        <fullName evidence="14">ABC transporter ATP-binding protein</fullName>
    </submittedName>
</protein>
<dbReference type="EMBL" id="PDEV01000001">
    <property type="protein sequence ID" value="PEN17407.1"/>
    <property type="molecule type" value="Genomic_DNA"/>
</dbReference>
<evidence type="ECO:0000256" key="11">
    <source>
        <dbReference type="SAM" id="Phobius"/>
    </source>
</evidence>
<evidence type="ECO:0000313" key="15">
    <source>
        <dbReference type="Proteomes" id="UP000219947"/>
    </source>
</evidence>
<sequence length="624" mass="67712">MPTRLVPNSDERTNLTPEERRQARKRSYRLLREILRPHRLSLAISVAAVILGAIASAVQPWLIARVLDTAIEPLTRGDSAPLMFFVVLFGATVLANGTLTWVNVVYTVRVSLGVLLSLRTRVFQHSQSLSVSFHESYTSGRVISRLTSDIDTIRTFLDSGISQLATTLLGIAFSVIAIFLLDWRIGLLLVAMTVPIWLITRWFRTRSETAFRAMRNESAQLTSRFVETYTGIRAIKSFGAEADARASYARNAERYRVAVMDSIKLFGIYSPVLILLGNIFVAAALVIGGYAVLGGTMQVGTLLALIIYANRVFEPIMTLSEFYNVLQSAFSALEKVSGFLAEKPQIQDPQHPVSLPQSPTAPVSTESSVEAAPLGEIVLEDAAFGYTAGQHALMPTSLRIAPGQTVALVGETGAGKSTIAKLIARFYDVDTGRVLLDGVDVRSLTDRELRRNVVMLTQEVFLFSASITENIRLGNPQATDDQVRRAAQAVGADEFIQTLPQGYGTMLGRGGVNLSTGQRQLVSFARVFLANPRVLILDEATASLDIPSERAVQRALNALLAGRTAVVIAHRLSTVLSADRVLVVSAGSIVEDGSPQELIAAGGEFAAMYTSWEDARQDSDSPGA</sequence>
<comment type="caution">
    <text evidence="14">The sequence shown here is derived from an EMBL/GenBank/DDBJ whole genome shotgun (WGS) entry which is preliminary data.</text>
</comment>
<dbReference type="GO" id="GO:0016887">
    <property type="term" value="F:ATP hydrolysis activity"/>
    <property type="evidence" value="ECO:0007669"/>
    <property type="project" value="InterPro"/>
</dbReference>
<evidence type="ECO:0000256" key="2">
    <source>
        <dbReference type="ARBA" id="ARBA00022448"/>
    </source>
</evidence>
<feature type="domain" description="ABC transmembrane type-1" evidence="13">
    <location>
        <begin position="43"/>
        <end position="328"/>
    </location>
</feature>
<feature type="transmembrane region" description="Helical" evidence="11">
    <location>
        <begin position="82"/>
        <end position="106"/>
    </location>
</feature>
<comment type="subcellular location">
    <subcellularLocation>
        <location evidence="1">Cell membrane</location>
        <topology evidence="1">Multi-pass membrane protein</topology>
    </subcellularLocation>
</comment>
<dbReference type="InterPro" id="IPR039421">
    <property type="entry name" value="Type_1_exporter"/>
</dbReference>
<keyword evidence="3" id="KW-1003">Cell membrane</keyword>
<comment type="similarity">
    <text evidence="9">Belongs to the ABC transporter superfamily. Lipid exporter (TC 3.A.1.106) family.</text>
</comment>
<feature type="region of interest" description="Disordered" evidence="10">
    <location>
        <begin position="1"/>
        <end position="21"/>
    </location>
</feature>
<dbReference type="InterPro" id="IPR011527">
    <property type="entry name" value="ABC1_TM_dom"/>
</dbReference>
<dbReference type="GO" id="GO:0005886">
    <property type="term" value="C:plasma membrane"/>
    <property type="evidence" value="ECO:0007669"/>
    <property type="project" value="UniProtKB-SubCell"/>
</dbReference>
<dbReference type="InterPro" id="IPR036640">
    <property type="entry name" value="ABC1_TM_sf"/>
</dbReference>
<keyword evidence="7 11" id="KW-1133">Transmembrane helix</keyword>
<dbReference type="FunFam" id="3.40.50.300:FF:000299">
    <property type="entry name" value="ABC transporter ATP-binding protein/permease"/>
    <property type="match status" value="1"/>
</dbReference>
<evidence type="ECO:0000256" key="7">
    <source>
        <dbReference type="ARBA" id="ARBA00022989"/>
    </source>
</evidence>
<dbReference type="InterPro" id="IPR003593">
    <property type="entry name" value="AAA+_ATPase"/>
</dbReference>
<evidence type="ECO:0000256" key="9">
    <source>
        <dbReference type="ARBA" id="ARBA00061644"/>
    </source>
</evidence>
<evidence type="ECO:0000259" key="12">
    <source>
        <dbReference type="PROSITE" id="PS50893"/>
    </source>
</evidence>
<keyword evidence="5" id="KW-0547">Nucleotide-binding</keyword>
<dbReference type="Proteomes" id="UP000219947">
    <property type="component" value="Unassembled WGS sequence"/>
</dbReference>
<evidence type="ECO:0000256" key="6">
    <source>
        <dbReference type="ARBA" id="ARBA00022840"/>
    </source>
</evidence>
<reference evidence="14" key="1">
    <citation type="submission" date="2017-10" db="EMBL/GenBank/DDBJ databases">
        <title>Kefir isolates.</title>
        <authorList>
            <person name="Kim Y."/>
            <person name="Blasche S."/>
        </authorList>
    </citation>
    <scope>NUCLEOTIDE SEQUENCE [LARGE SCALE GENOMIC DNA]</scope>
    <source>
        <strain evidence="14">OG2-2</strain>
    </source>
</reference>
<dbReference type="GO" id="GO:0005524">
    <property type="term" value="F:ATP binding"/>
    <property type="evidence" value="ECO:0007669"/>
    <property type="project" value="UniProtKB-KW"/>
</dbReference>